<organism evidence="3 4">
    <name type="scientific">Faecalicatena fissicatena</name>
    <dbReference type="NCBI Taxonomy" id="290055"/>
    <lineage>
        <taxon>Bacteria</taxon>
        <taxon>Bacillati</taxon>
        <taxon>Bacillota</taxon>
        <taxon>Clostridia</taxon>
        <taxon>Lachnospirales</taxon>
        <taxon>Lachnospiraceae</taxon>
        <taxon>Faecalicatena</taxon>
    </lineage>
</organism>
<keyword evidence="4" id="KW-1185">Reference proteome</keyword>
<evidence type="ECO:0000259" key="1">
    <source>
        <dbReference type="Pfam" id="PF16116"/>
    </source>
</evidence>
<evidence type="ECO:0000259" key="2">
    <source>
        <dbReference type="Pfam" id="PF16173"/>
    </source>
</evidence>
<proteinExistence type="predicted"/>
<evidence type="ECO:0000313" key="4">
    <source>
        <dbReference type="Proteomes" id="UP000821846"/>
    </source>
</evidence>
<dbReference type="RefSeq" id="WP_173866081.1">
    <property type="nucleotide sequence ID" value="NZ_JAAWUU010000014.1"/>
</dbReference>
<reference evidence="3 4" key="1">
    <citation type="journal article" date="2020" name="Cell Host Microbe">
        <title>Functional and Genomic Variation between Human-Derived Isolates of Lachnospiraceae Reveals Inter- and Intra-Species Diversity.</title>
        <authorList>
            <person name="Sorbara M.T."/>
            <person name="Littmann E.R."/>
            <person name="Fontana E."/>
            <person name="Moody T.U."/>
            <person name="Kohout C.E."/>
            <person name="Gjonbalaj M."/>
            <person name="Eaton V."/>
            <person name="Seok R."/>
            <person name="Leiner I.M."/>
            <person name="Pamer E.G."/>
        </authorList>
    </citation>
    <scope>NUCLEOTIDE SEQUENCE [LARGE SCALE GENOMIC DNA]</scope>
    <source>
        <strain evidence="3 4">MSK.14.16</strain>
    </source>
</reference>
<feature type="domain" description="DUF4874" evidence="2">
    <location>
        <begin position="52"/>
        <end position="215"/>
    </location>
</feature>
<accession>A0ABX2GWJ9</accession>
<evidence type="ECO:0000313" key="3">
    <source>
        <dbReference type="EMBL" id="NSG29820.1"/>
    </source>
</evidence>
<dbReference type="Pfam" id="PF16173">
    <property type="entry name" value="DUF4874"/>
    <property type="match status" value="1"/>
</dbReference>
<dbReference type="Pfam" id="PF16116">
    <property type="entry name" value="DUF4832"/>
    <property type="match status" value="1"/>
</dbReference>
<dbReference type="Proteomes" id="UP000821846">
    <property type="component" value="Unassembled WGS sequence"/>
</dbReference>
<name>A0ABX2GWJ9_9FIRM</name>
<dbReference type="InterPro" id="IPR032267">
    <property type="entry name" value="DUF4832"/>
</dbReference>
<dbReference type="InterPro" id="IPR032379">
    <property type="entry name" value="DUF4874"/>
</dbReference>
<dbReference type="EMBL" id="JAAWUZ010000015">
    <property type="protein sequence ID" value="NSG29820.1"/>
    <property type="molecule type" value="Genomic_DNA"/>
</dbReference>
<protein>
    <submittedName>
        <fullName evidence="3">DUF4832 domain-containing protein</fullName>
    </submittedName>
</protein>
<gene>
    <name evidence="3" type="ORF">HFM93_05920</name>
</gene>
<feature type="domain" description="DUF4832" evidence="1">
    <location>
        <begin position="239"/>
        <end position="460"/>
    </location>
</feature>
<sequence length="477" mass="53373">MKKKLSFWSNIAVFTLCVALVIAASFYALSVRQLNVIYTPADSKESTADITNPFCGFYKINGYVLAEDKTAKDADIWCQRSCKDTPYPLMLLEINLQNYADQDLSANALSQLNRIFKICEKKKKQIILRFLYDWDGKAQKTEPSDFYRIKNHIQQVSATVNAHADCIYILQGLFIGNNGEMNNTNYGDIDQMRQLAETLAKNISPSIYLAVRTPAQLRGILYSRTPMAGQSDEGSLASRLGLFNDGMLGSVYDLGTYDDTPLTSASEFNEQGTRSEELLFQNKLCQYVPNGGEVTIDNKYNNLDNAISDLSTMCVSYLNSDHDLAVLNKWKNSTYTGSGVFSGCSGYDYIRAHLGYRYFIKSSSLDFHAFMSDKASLYLTIENVGFAPAYRQFDTALILTNQETGKSRRMKTEIDNCSIAGSDQSEFKIELDVRSFAKGTYQVNLEMKDPYTGQVIHFANTGSEESATVSVGRLVIP</sequence>
<comment type="caution">
    <text evidence="3">The sequence shown here is derived from an EMBL/GenBank/DDBJ whole genome shotgun (WGS) entry which is preliminary data.</text>
</comment>